<accession>A0A328AN97</accession>
<evidence type="ECO:0000256" key="2">
    <source>
        <dbReference type="ARBA" id="ARBA00022670"/>
    </source>
</evidence>
<dbReference type="Proteomes" id="UP000249254">
    <property type="component" value="Unassembled WGS sequence"/>
</dbReference>
<dbReference type="EMBL" id="QFYQ01000001">
    <property type="protein sequence ID" value="RAK54914.1"/>
    <property type="molecule type" value="Genomic_DNA"/>
</dbReference>
<dbReference type="SUPFAM" id="SSF143081">
    <property type="entry name" value="BB1717-like"/>
    <property type="match status" value="1"/>
</dbReference>
<name>A0A328AN97_9CAUL</name>
<dbReference type="OrthoDB" id="9782620at2"/>
<dbReference type="Pfam" id="PF02586">
    <property type="entry name" value="SRAP"/>
    <property type="match status" value="1"/>
</dbReference>
<keyword evidence="3" id="KW-0227">DNA damage</keyword>
<dbReference type="AlphaFoldDB" id="A0A328AN97"/>
<dbReference type="GO" id="GO:0106300">
    <property type="term" value="P:protein-DNA covalent cross-linking repair"/>
    <property type="evidence" value="ECO:0007669"/>
    <property type="project" value="InterPro"/>
</dbReference>
<evidence type="ECO:0000313" key="10">
    <source>
        <dbReference type="Proteomes" id="UP000249254"/>
    </source>
</evidence>
<keyword evidence="5" id="KW-0190">Covalent protein-DNA linkage</keyword>
<dbReference type="InterPro" id="IPR003738">
    <property type="entry name" value="SRAP"/>
</dbReference>
<evidence type="ECO:0000256" key="1">
    <source>
        <dbReference type="ARBA" id="ARBA00008136"/>
    </source>
</evidence>
<dbReference type="EC" id="3.4.-.-" evidence="8"/>
<evidence type="ECO:0000256" key="4">
    <source>
        <dbReference type="ARBA" id="ARBA00022801"/>
    </source>
</evidence>
<reference evidence="10" key="1">
    <citation type="submission" date="2018-05" db="EMBL/GenBank/DDBJ databases">
        <authorList>
            <person name="Li X."/>
        </authorList>
    </citation>
    <scope>NUCLEOTIDE SEQUENCE [LARGE SCALE GENOMIC DNA]</scope>
    <source>
        <strain evidence="10">LX32</strain>
    </source>
</reference>
<sequence>MSRSPSIRGCGTIGRAGWNGGLPAGVEPASLRRIERRGRMCGRFDTSHLYWRDIHEQLSRFLPVRTEPLNLQPNDDVRPTTEQLVAHVQEGAWTLEKMRWGLVPFWRTGKPLKDSAKGADDGFKLTTFNCKVETCHSAATFRDAFAKRRCIVPASAWYEWTGEKGAKVKHRFARADGRAIWFAGLWDRCTTPDAGDVRSFTILTGPSAGWLSDYHDRAPVILEPEEWGAWLEASADPAALFQAVRPERFELRAAAPAGL</sequence>
<evidence type="ECO:0000313" key="9">
    <source>
        <dbReference type="EMBL" id="RAK54914.1"/>
    </source>
</evidence>
<dbReference type="Gene3D" id="3.90.1680.10">
    <property type="entry name" value="SOS response associated peptidase-like"/>
    <property type="match status" value="1"/>
</dbReference>
<dbReference type="GO" id="GO:0006508">
    <property type="term" value="P:proteolysis"/>
    <property type="evidence" value="ECO:0007669"/>
    <property type="project" value="UniProtKB-KW"/>
</dbReference>
<dbReference type="GO" id="GO:0008233">
    <property type="term" value="F:peptidase activity"/>
    <property type="evidence" value="ECO:0007669"/>
    <property type="project" value="UniProtKB-KW"/>
</dbReference>
<dbReference type="GO" id="GO:0016829">
    <property type="term" value="F:lyase activity"/>
    <property type="evidence" value="ECO:0007669"/>
    <property type="project" value="UniProtKB-KW"/>
</dbReference>
<evidence type="ECO:0000256" key="3">
    <source>
        <dbReference type="ARBA" id="ARBA00022763"/>
    </source>
</evidence>
<comment type="caution">
    <text evidence="9">The sequence shown here is derived from an EMBL/GenBank/DDBJ whole genome shotgun (WGS) entry which is preliminary data.</text>
</comment>
<organism evidence="9 10">
    <name type="scientific">Phenylobacterium soli</name>
    <dbReference type="NCBI Taxonomy" id="2170551"/>
    <lineage>
        <taxon>Bacteria</taxon>
        <taxon>Pseudomonadati</taxon>
        <taxon>Pseudomonadota</taxon>
        <taxon>Alphaproteobacteria</taxon>
        <taxon>Caulobacterales</taxon>
        <taxon>Caulobacteraceae</taxon>
        <taxon>Phenylobacterium</taxon>
    </lineage>
</organism>
<keyword evidence="4 8" id="KW-0378">Hydrolase</keyword>
<keyword evidence="7" id="KW-0456">Lyase</keyword>
<evidence type="ECO:0000256" key="8">
    <source>
        <dbReference type="RuleBase" id="RU364100"/>
    </source>
</evidence>
<dbReference type="InterPro" id="IPR036590">
    <property type="entry name" value="SRAP-like"/>
</dbReference>
<dbReference type="PANTHER" id="PTHR13604">
    <property type="entry name" value="DC12-RELATED"/>
    <property type="match status" value="1"/>
</dbReference>
<evidence type="ECO:0000256" key="6">
    <source>
        <dbReference type="ARBA" id="ARBA00023125"/>
    </source>
</evidence>
<evidence type="ECO:0000256" key="5">
    <source>
        <dbReference type="ARBA" id="ARBA00023124"/>
    </source>
</evidence>
<comment type="similarity">
    <text evidence="1 8">Belongs to the SOS response-associated peptidase family.</text>
</comment>
<protein>
    <recommendedName>
        <fullName evidence="8">Abasic site processing protein</fullName>
        <ecNumber evidence="8">3.4.-.-</ecNumber>
    </recommendedName>
</protein>
<keyword evidence="2 8" id="KW-0645">Protease</keyword>
<gene>
    <name evidence="9" type="ORF">DJ017_10430</name>
</gene>
<keyword evidence="6" id="KW-0238">DNA-binding</keyword>
<dbReference type="PANTHER" id="PTHR13604:SF0">
    <property type="entry name" value="ABASIC SITE PROCESSING PROTEIN HMCES"/>
    <property type="match status" value="1"/>
</dbReference>
<keyword evidence="10" id="KW-1185">Reference proteome</keyword>
<evidence type="ECO:0000256" key="7">
    <source>
        <dbReference type="ARBA" id="ARBA00023239"/>
    </source>
</evidence>
<dbReference type="GO" id="GO:0003697">
    <property type="term" value="F:single-stranded DNA binding"/>
    <property type="evidence" value="ECO:0007669"/>
    <property type="project" value="InterPro"/>
</dbReference>
<proteinExistence type="inferred from homology"/>